<dbReference type="InterPro" id="IPR014031">
    <property type="entry name" value="Ketoacyl_synth_C"/>
</dbReference>
<dbReference type="Gene3D" id="3.40.47.10">
    <property type="match status" value="1"/>
</dbReference>
<dbReference type="SUPFAM" id="SSF51735">
    <property type="entry name" value="NAD(P)-binding Rossmann-fold domains"/>
    <property type="match status" value="2"/>
</dbReference>
<dbReference type="SUPFAM" id="SSF52151">
    <property type="entry name" value="FabD/lysophospholipase-like"/>
    <property type="match status" value="1"/>
</dbReference>
<dbReference type="PANTHER" id="PTHR43775">
    <property type="entry name" value="FATTY ACID SYNTHASE"/>
    <property type="match status" value="1"/>
</dbReference>
<evidence type="ECO:0000259" key="10">
    <source>
        <dbReference type="PROSITE" id="PS52004"/>
    </source>
</evidence>
<dbReference type="SUPFAM" id="SSF53474">
    <property type="entry name" value="alpha/beta-Hydrolases"/>
    <property type="match status" value="1"/>
</dbReference>
<dbReference type="InterPro" id="IPR029058">
    <property type="entry name" value="AB_hydrolase_fold"/>
</dbReference>
<dbReference type="InterPro" id="IPR015083">
    <property type="entry name" value="NorB/c/GfsB-D-like_docking"/>
</dbReference>
<dbReference type="PROSITE" id="PS00606">
    <property type="entry name" value="KS3_1"/>
    <property type="match status" value="1"/>
</dbReference>
<evidence type="ECO:0000313" key="11">
    <source>
        <dbReference type="EMBL" id="MBO0512140.1"/>
    </source>
</evidence>
<comment type="caution">
    <text evidence="11">The sequence shown here is derived from an EMBL/GenBank/DDBJ whole genome shotgun (WGS) entry which is preliminary data.</text>
</comment>
<dbReference type="InterPro" id="IPR020802">
    <property type="entry name" value="TesA-like"/>
</dbReference>
<dbReference type="InterPro" id="IPR001227">
    <property type="entry name" value="Ac_transferase_dom_sf"/>
</dbReference>
<dbReference type="InterPro" id="IPR006162">
    <property type="entry name" value="Ppantetheine_attach_site"/>
</dbReference>
<keyword evidence="12" id="KW-1185">Reference proteome</keyword>
<dbReference type="SUPFAM" id="SSF47336">
    <property type="entry name" value="ACP-like"/>
    <property type="match status" value="1"/>
</dbReference>
<dbReference type="Gene3D" id="3.40.50.1820">
    <property type="entry name" value="alpha/beta hydrolase"/>
    <property type="match status" value="1"/>
</dbReference>
<dbReference type="SMART" id="SM00823">
    <property type="entry name" value="PKS_PP"/>
    <property type="match status" value="1"/>
</dbReference>
<dbReference type="RefSeq" id="WP_206961537.1">
    <property type="nucleotide sequence ID" value="NZ_BAAAJJ010000009.1"/>
</dbReference>
<evidence type="ECO:0000256" key="6">
    <source>
        <dbReference type="ARBA" id="ARBA00023268"/>
    </source>
</evidence>
<dbReference type="CDD" id="cd08952">
    <property type="entry name" value="KR_1_SDR_x"/>
    <property type="match status" value="1"/>
</dbReference>
<reference evidence="11" key="1">
    <citation type="submission" date="2021-03" db="EMBL/GenBank/DDBJ databases">
        <title>Streptomyces poriferae sp. nov., a novel marine sponge-derived Actinobacteria species with anti-MRSA activity.</title>
        <authorList>
            <person name="Sandoval-Powers M."/>
            <person name="Kralova S."/>
            <person name="Nguyen G.-S."/>
            <person name="Fawwal D."/>
            <person name="Degnes K."/>
            <person name="Klinkenberg G."/>
            <person name="Sletta H."/>
            <person name="Wentzel A."/>
            <person name="Liles M.R."/>
        </authorList>
    </citation>
    <scope>NUCLEOTIDE SEQUENCE</scope>
    <source>
        <strain evidence="11">DSM 41794</strain>
    </source>
</reference>
<dbReference type="InterPro" id="IPR014030">
    <property type="entry name" value="Ketoacyl_synth_N"/>
</dbReference>
<dbReference type="GO" id="GO:0031177">
    <property type="term" value="F:phosphopantetheine binding"/>
    <property type="evidence" value="ECO:0007669"/>
    <property type="project" value="InterPro"/>
</dbReference>
<dbReference type="Gene3D" id="3.40.366.10">
    <property type="entry name" value="Malonyl-Coenzyme A Acyl Carrier Protein, domain 2"/>
    <property type="match status" value="1"/>
</dbReference>
<feature type="domain" description="Carrier" evidence="9">
    <location>
        <begin position="1440"/>
        <end position="1515"/>
    </location>
</feature>
<organism evidence="11 12">
    <name type="scientific">Streptomyces beijiangensis</name>
    <dbReference type="NCBI Taxonomy" id="163361"/>
    <lineage>
        <taxon>Bacteria</taxon>
        <taxon>Bacillati</taxon>
        <taxon>Actinomycetota</taxon>
        <taxon>Actinomycetes</taxon>
        <taxon>Kitasatosporales</taxon>
        <taxon>Streptomycetaceae</taxon>
        <taxon>Streptomyces</taxon>
    </lineage>
</organism>
<dbReference type="InterPro" id="IPR013968">
    <property type="entry name" value="PKS_KR"/>
</dbReference>
<dbReference type="InterPro" id="IPR057326">
    <property type="entry name" value="KR_dom"/>
</dbReference>
<name>A0A939F4H9_9ACTN</name>
<dbReference type="InterPro" id="IPR009081">
    <property type="entry name" value="PP-bd_ACP"/>
</dbReference>
<dbReference type="InterPro" id="IPR032821">
    <property type="entry name" value="PKS_assoc"/>
</dbReference>
<dbReference type="InterPro" id="IPR016036">
    <property type="entry name" value="Malonyl_transacylase_ACP-bd"/>
</dbReference>
<dbReference type="GO" id="GO:0033068">
    <property type="term" value="P:macrolide biosynthetic process"/>
    <property type="evidence" value="ECO:0007669"/>
    <property type="project" value="UniProtKB-ARBA"/>
</dbReference>
<dbReference type="InterPro" id="IPR020841">
    <property type="entry name" value="PKS_Beta-ketoAc_synthase_dom"/>
</dbReference>
<dbReference type="Gene3D" id="3.30.70.3290">
    <property type="match status" value="1"/>
</dbReference>
<dbReference type="Pfam" id="PF08990">
    <property type="entry name" value="Docking"/>
    <property type="match status" value="1"/>
</dbReference>
<dbReference type="PANTHER" id="PTHR43775:SF51">
    <property type="entry name" value="INACTIVE PHENOLPHTHIOCEROL SYNTHESIS POLYKETIDE SYNTHASE TYPE I PKS1-RELATED"/>
    <property type="match status" value="1"/>
</dbReference>
<dbReference type="SMART" id="SM00827">
    <property type="entry name" value="PKS_AT"/>
    <property type="match status" value="1"/>
</dbReference>
<dbReference type="Pfam" id="PF08659">
    <property type="entry name" value="KR"/>
    <property type="match status" value="1"/>
</dbReference>
<evidence type="ECO:0000256" key="3">
    <source>
        <dbReference type="ARBA" id="ARBA00022553"/>
    </source>
</evidence>
<dbReference type="CDD" id="cd00833">
    <property type="entry name" value="PKS"/>
    <property type="match status" value="1"/>
</dbReference>
<dbReference type="GO" id="GO:0004315">
    <property type="term" value="F:3-oxoacyl-[acyl-carrier-protein] synthase activity"/>
    <property type="evidence" value="ECO:0007669"/>
    <property type="project" value="InterPro"/>
</dbReference>
<dbReference type="Pfam" id="PF02801">
    <property type="entry name" value="Ketoacyl-synt_C"/>
    <property type="match status" value="1"/>
</dbReference>
<keyword evidence="5" id="KW-0045">Antibiotic biosynthesis</keyword>
<dbReference type="Pfam" id="PF00698">
    <property type="entry name" value="Acyl_transf_1"/>
    <property type="match status" value="1"/>
</dbReference>
<dbReference type="GO" id="GO:0004312">
    <property type="term" value="F:fatty acid synthase activity"/>
    <property type="evidence" value="ECO:0007669"/>
    <property type="project" value="TreeGrafter"/>
</dbReference>
<evidence type="ECO:0000256" key="5">
    <source>
        <dbReference type="ARBA" id="ARBA00023194"/>
    </source>
</evidence>
<dbReference type="InterPro" id="IPR020806">
    <property type="entry name" value="PKS_PP-bd"/>
</dbReference>
<dbReference type="Pfam" id="PF00975">
    <property type="entry name" value="Thioesterase"/>
    <property type="match status" value="1"/>
</dbReference>
<dbReference type="InterPro" id="IPR014043">
    <property type="entry name" value="Acyl_transferase_dom"/>
</dbReference>
<dbReference type="InterPro" id="IPR018201">
    <property type="entry name" value="Ketoacyl_synth_AS"/>
</dbReference>
<dbReference type="GO" id="GO:0006633">
    <property type="term" value="P:fatty acid biosynthetic process"/>
    <property type="evidence" value="ECO:0007669"/>
    <property type="project" value="InterPro"/>
</dbReference>
<comment type="cofactor">
    <cofactor evidence="1">
        <name>pantetheine 4'-phosphate</name>
        <dbReference type="ChEBI" id="CHEBI:47942"/>
    </cofactor>
</comment>
<evidence type="ECO:0000256" key="8">
    <source>
        <dbReference type="SAM" id="MobiDB-lite"/>
    </source>
</evidence>
<proteinExistence type="predicted"/>
<keyword evidence="7" id="KW-0012">Acyltransferase</keyword>
<dbReference type="PROSITE" id="PS52004">
    <property type="entry name" value="KS3_2"/>
    <property type="match status" value="1"/>
</dbReference>
<evidence type="ECO:0000256" key="1">
    <source>
        <dbReference type="ARBA" id="ARBA00001957"/>
    </source>
</evidence>
<dbReference type="SMART" id="SM00824">
    <property type="entry name" value="PKS_TE"/>
    <property type="match status" value="1"/>
</dbReference>
<dbReference type="Proteomes" id="UP000664167">
    <property type="component" value="Unassembled WGS sequence"/>
</dbReference>
<feature type="domain" description="Ketosynthase family 3 (KS3)" evidence="10">
    <location>
        <begin position="29"/>
        <end position="455"/>
    </location>
</feature>
<gene>
    <name evidence="11" type="ORF">J0695_10000</name>
</gene>
<dbReference type="Pfam" id="PF00109">
    <property type="entry name" value="ketoacyl-synt"/>
    <property type="match status" value="1"/>
</dbReference>
<dbReference type="Gene3D" id="3.40.50.720">
    <property type="entry name" value="NAD(P)-binding Rossmann-like Domain"/>
    <property type="match status" value="1"/>
</dbReference>
<dbReference type="InterPro" id="IPR036736">
    <property type="entry name" value="ACP-like_sf"/>
</dbReference>
<dbReference type="InterPro" id="IPR036291">
    <property type="entry name" value="NAD(P)-bd_dom_sf"/>
</dbReference>
<accession>A0A939F4H9</accession>
<dbReference type="InterPro" id="IPR050091">
    <property type="entry name" value="PKS_NRPS_Biosynth_Enz"/>
</dbReference>
<evidence type="ECO:0000256" key="2">
    <source>
        <dbReference type="ARBA" id="ARBA00022450"/>
    </source>
</evidence>
<keyword evidence="4" id="KW-0808">Transferase</keyword>
<evidence type="ECO:0000259" key="9">
    <source>
        <dbReference type="PROSITE" id="PS50075"/>
    </source>
</evidence>
<dbReference type="SMART" id="SM00825">
    <property type="entry name" value="PKS_KS"/>
    <property type="match status" value="1"/>
</dbReference>
<dbReference type="FunFam" id="3.40.47.10:FF:000019">
    <property type="entry name" value="Polyketide synthase type I"/>
    <property type="match status" value="1"/>
</dbReference>
<dbReference type="PROSITE" id="PS50075">
    <property type="entry name" value="CARRIER"/>
    <property type="match status" value="1"/>
</dbReference>
<dbReference type="InterPro" id="IPR016035">
    <property type="entry name" value="Acyl_Trfase/lysoPLipase"/>
</dbReference>
<keyword evidence="6" id="KW-0511">Multifunctional enzyme</keyword>
<protein>
    <submittedName>
        <fullName evidence="11">SDR family NAD(P)-dependent oxidoreductase</fullName>
    </submittedName>
</protein>
<keyword evidence="3" id="KW-0597">Phosphoprotein</keyword>
<dbReference type="Gene3D" id="1.10.1200.10">
    <property type="entry name" value="ACP-like"/>
    <property type="match status" value="1"/>
</dbReference>
<dbReference type="SMART" id="SM00822">
    <property type="entry name" value="PKS_KR"/>
    <property type="match status" value="1"/>
</dbReference>
<sequence length="1824" mass="190999">MTDEQKLREYLRRVTVELHRVQGQLKEAREPVAIVGMSCRFPGGVRSPEDLWRLVESGTDAVGEFPADRGWSVDELYDPDPSQPGTSATRHGGFLYDAAEFDAEFFGIAPREALVMDPQQRLLLETAWEAFERAGIDADTLRGSRTGVYVGSAQEDYRLTYPGAPEDTEAYRMTGAAGSVISGRVAYTFGLEGPAVTVDTACSSSLTALHLATQALRQGECTLALVGGVTVMASPSGFVEFSRQRGFAPDGRCKSFAASADGTGWSEGIGVLLVERLSDARRNGHRVLAVVRGSAVNQDGASNGLTAPSGPAQRRVIEQALSQAELVSSDVDAVEAHGTGTRLGDPIEANALLATYGQNRRDGAPLLLGSVKSNIGHTLAAAGMAGVIKMVEALRHGTLPRTLHVDEPSPYVDWSAGAVSLLTEAAPWPETGRPRRAGVSAFGMSGTNAHVIIEQAPPEDEFTPEAEPPVEDRAPLPVPALLSARSEVALRAQAERLRDHVTARLGITPADLGLSLATTRATLEHRAVVVGRDREEITAGLDALARGTAATGVVRGVAREPGRTVFVFPGQGSQWAGMAAELLDSSPVFAKRLRECATAVDAHTDWAVEDVLRQLPGAPSMERIDVVQPVLFAVMVSLAELWRSYGVVPDAVVGHSQGEIAAACVSGALTLDDAARIVVLRSRLFADELVGRGAVASVPLSRAGTAQRLVPYAGVLTVAGVNGPGLVTVAGETTALEELVAALNADGVRARTVPATVASHSPQVEPLRERLAALLSFVRPRRAEIPLYSTVTGEVLDGSSLTADYWYENCRRPVEFETTLQVLLADGFRVFVESSAHPVLTMGVVDTADEADVDVVAVGTLRRSQGGPARFLASLGELHVAGVSVDWSPAFGAAGARAVELPTYAFQRRRFWVETTPAVREDRTVRGTPESLRYKVAWSPLGADTGRTTLDGTWLLVTPAADEDPEGLAARTAKTLAEHGARVVPVTVDPANAQRVGLTKELRSSGIAGVGGTITGILSLLPLAAAPHPDSPSVPGGLAGTVTLLQALSDLGVEAPLWSVTRGAVSTGEGDPPTAPEQATLWGLAQVAALEAPTSWGGIVDLPDGIDRQALDLLVRALAGTGGEDQLAVRAPGLFARRLVSAPLPASPPVQNRPAHGTVLVTGAAAGPGAHIARRLAEQGALHLLLTVSDPGESERFGVVRGELEALGSRVTLAPCDPADRAALAAVLATELHGIPLTGVVHTAELRAEATLDTLTVGQLEPVLRAKTAAARNLHELTREHELSEFVLFSSVAATFGAGIGLGAYAAANACLDALAEQRLGLGLPATSVAWGVWADPGAPDAPAEESRRGRLRRRGIPALDPEVAVAALQQALDQGDSTLVVADIDWPRYLRGFAAGRPIPLVSDLSEVRAPAGDAGRGEQRQTHRLPALTGLAPAEQQRLVLELIRGEIAAVLGYEGPEAVEAHRGFLELGLDSLTTVELRNRLSTAVGRRLPARALLESRTPEAFARSLRDQLTDASEDGTAVSVASPADTSRPGTAPAPTHTLVPLFHAARADGRTGEFTTLLADMARFRPAFDGAGTVPLPESVGLARGTAGAALICFPTVLATSAPHQYARLAAHFAGERDVSAVALPGFLPGEQLPASLDALVGVLADAVRRRAGDAPFVLGGYSSGGILAHAVAHRLEDTGPVPEGVVLLDSHLPEAGVLARFGGPLLDGMAERAGELTALDDARLTAMGAYLRLVDEWKPAALTAPTLLVRAARPAPGWGGDEAWAAAWSGPHAVAEVPGDHFTVIEEHAGAAAYAVLRWLTAEQQPESQSQQQPS</sequence>
<keyword evidence="2" id="KW-0596">Phosphopantetheine</keyword>
<evidence type="ECO:0000256" key="7">
    <source>
        <dbReference type="ARBA" id="ARBA00023315"/>
    </source>
</evidence>
<dbReference type="SUPFAM" id="SSF53901">
    <property type="entry name" value="Thiolase-like"/>
    <property type="match status" value="1"/>
</dbReference>
<dbReference type="SUPFAM" id="SSF55048">
    <property type="entry name" value="Probable ACP-binding domain of malonyl-CoA ACP transacylase"/>
    <property type="match status" value="1"/>
</dbReference>
<evidence type="ECO:0000256" key="4">
    <source>
        <dbReference type="ARBA" id="ARBA00022679"/>
    </source>
</evidence>
<feature type="region of interest" description="Disordered" evidence="8">
    <location>
        <begin position="1513"/>
        <end position="1544"/>
    </location>
</feature>
<dbReference type="PROSITE" id="PS00012">
    <property type="entry name" value="PHOSPHOPANTETHEINE"/>
    <property type="match status" value="1"/>
</dbReference>
<dbReference type="FunFam" id="3.40.366.10:FF:000002">
    <property type="entry name" value="Probable polyketide synthase 2"/>
    <property type="match status" value="1"/>
</dbReference>
<dbReference type="InterPro" id="IPR001031">
    <property type="entry name" value="Thioesterase"/>
</dbReference>
<dbReference type="InterPro" id="IPR016039">
    <property type="entry name" value="Thiolase-like"/>
</dbReference>
<evidence type="ECO:0000313" key="12">
    <source>
        <dbReference type="Proteomes" id="UP000664167"/>
    </source>
</evidence>
<dbReference type="Pfam" id="PF00550">
    <property type="entry name" value="PP-binding"/>
    <property type="match status" value="1"/>
</dbReference>
<dbReference type="Pfam" id="PF16197">
    <property type="entry name" value="KAsynt_C_assoc"/>
    <property type="match status" value="1"/>
</dbReference>
<dbReference type="EMBL" id="JAFLRJ010000089">
    <property type="protein sequence ID" value="MBO0512140.1"/>
    <property type="molecule type" value="Genomic_DNA"/>
</dbReference>